<comment type="caution">
    <text evidence="9">The sequence shown here is derived from an EMBL/GenBank/DDBJ whole genome shotgun (WGS) entry which is preliminary data.</text>
</comment>
<dbReference type="Gene3D" id="1.50.10.100">
    <property type="entry name" value="Chondroitin AC/alginate lyase"/>
    <property type="match status" value="1"/>
</dbReference>
<keyword evidence="10" id="KW-1185">Reference proteome</keyword>
<feature type="signal peptide" evidence="5">
    <location>
        <begin position="1"/>
        <end position="30"/>
    </location>
</feature>
<evidence type="ECO:0000256" key="3">
    <source>
        <dbReference type="ARBA" id="ARBA00023239"/>
    </source>
</evidence>
<dbReference type="PROSITE" id="PS51318">
    <property type="entry name" value="TAT"/>
    <property type="match status" value="1"/>
</dbReference>
<evidence type="ECO:0000256" key="2">
    <source>
        <dbReference type="ARBA" id="ARBA00022729"/>
    </source>
</evidence>
<dbReference type="Gene3D" id="2.60.220.10">
    <property type="entry name" value="Polysaccharide lyase family 8-like, C-terminal"/>
    <property type="match status" value="1"/>
</dbReference>
<dbReference type="InterPro" id="IPR038970">
    <property type="entry name" value="Lyase_8"/>
</dbReference>
<evidence type="ECO:0000256" key="4">
    <source>
        <dbReference type="PIRSR" id="PIRSR638970-1"/>
    </source>
</evidence>
<feature type="domain" description="Polysaccharide lyase family 8 central" evidence="6">
    <location>
        <begin position="423"/>
        <end position="679"/>
    </location>
</feature>
<evidence type="ECO:0000259" key="8">
    <source>
        <dbReference type="Pfam" id="PF08124"/>
    </source>
</evidence>
<dbReference type="GO" id="GO:0005975">
    <property type="term" value="P:carbohydrate metabolic process"/>
    <property type="evidence" value="ECO:0007669"/>
    <property type="project" value="InterPro"/>
</dbReference>
<feature type="active site" evidence="4">
    <location>
        <position position="268"/>
    </location>
</feature>
<dbReference type="Pfam" id="PF02884">
    <property type="entry name" value="Lyase_8_C"/>
    <property type="match status" value="1"/>
</dbReference>
<dbReference type="Pfam" id="PF02278">
    <property type="entry name" value="Lyase_8"/>
    <property type="match status" value="1"/>
</dbReference>
<dbReference type="InterPro" id="IPR011013">
    <property type="entry name" value="Gal_mutarotase_sf_dom"/>
</dbReference>
<dbReference type="EMBL" id="JACHMG010000001">
    <property type="protein sequence ID" value="MBB4683053.1"/>
    <property type="molecule type" value="Genomic_DNA"/>
</dbReference>
<evidence type="ECO:0000313" key="10">
    <source>
        <dbReference type="Proteomes" id="UP000581769"/>
    </source>
</evidence>
<feature type="domain" description="Polysaccharide lyase family 8 C-terminal" evidence="7">
    <location>
        <begin position="694"/>
        <end position="753"/>
    </location>
</feature>
<dbReference type="SUPFAM" id="SSF74650">
    <property type="entry name" value="Galactose mutarotase-like"/>
    <property type="match status" value="1"/>
</dbReference>
<dbReference type="InterPro" id="IPR008929">
    <property type="entry name" value="Chondroitin_lyas"/>
</dbReference>
<dbReference type="AlphaFoldDB" id="A0A840IMC5"/>
<feature type="active site" evidence="4">
    <location>
        <position position="331"/>
    </location>
</feature>
<dbReference type="InterPro" id="IPR012970">
    <property type="entry name" value="Lyase_8_alpha_N"/>
</dbReference>
<dbReference type="GO" id="GO:0030340">
    <property type="term" value="F:hyaluronate lyase activity"/>
    <property type="evidence" value="ECO:0007669"/>
    <property type="project" value="UniProtKB-EC"/>
</dbReference>
<dbReference type="EC" id="4.2.2.1" evidence="9"/>
<feature type="domain" description="Polysaccharide lyase 8 N-terminal alpha-helical" evidence="8">
    <location>
        <begin position="63"/>
        <end position="367"/>
    </location>
</feature>
<organism evidence="9 10">
    <name type="scientific">Amycolatopsis jiangsuensis</name>
    <dbReference type="NCBI Taxonomy" id="1181879"/>
    <lineage>
        <taxon>Bacteria</taxon>
        <taxon>Bacillati</taxon>
        <taxon>Actinomycetota</taxon>
        <taxon>Actinomycetes</taxon>
        <taxon>Pseudonocardiales</taxon>
        <taxon>Pseudonocardiaceae</taxon>
        <taxon>Amycolatopsis</taxon>
    </lineage>
</organism>
<dbReference type="InterPro" id="IPR003159">
    <property type="entry name" value="Lyase_8_central_dom"/>
</dbReference>
<dbReference type="Proteomes" id="UP000581769">
    <property type="component" value="Unassembled WGS sequence"/>
</dbReference>
<dbReference type="InterPro" id="IPR011071">
    <property type="entry name" value="Lyase_8-like_C"/>
</dbReference>
<dbReference type="Gene3D" id="2.70.98.10">
    <property type="match status" value="1"/>
</dbReference>
<dbReference type="GO" id="GO:0030246">
    <property type="term" value="F:carbohydrate binding"/>
    <property type="evidence" value="ECO:0007669"/>
    <property type="project" value="InterPro"/>
</dbReference>
<name>A0A840IMC5_9PSEU</name>
<evidence type="ECO:0000256" key="1">
    <source>
        <dbReference type="ARBA" id="ARBA00006699"/>
    </source>
</evidence>
<protein>
    <submittedName>
        <fullName evidence="9">Hyaluronate lyase</fullName>
        <ecNumber evidence="9">4.2.2.1</ecNumber>
    </submittedName>
</protein>
<dbReference type="Pfam" id="PF08124">
    <property type="entry name" value="Lyase_8_N"/>
    <property type="match status" value="1"/>
</dbReference>
<reference evidence="9 10" key="1">
    <citation type="submission" date="2020-08" db="EMBL/GenBank/DDBJ databases">
        <title>Sequencing the genomes of 1000 actinobacteria strains.</title>
        <authorList>
            <person name="Klenk H.-P."/>
        </authorList>
    </citation>
    <scope>NUCLEOTIDE SEQUENCE [LARGE SCALE GENOMIC DNA]</scope>
    <source>
        <strain evidence="9 10">DSM 45859</strain>
    </source>
</reference>
<evidence type="ECO:0000259" key="6">
    <source>
        <dbReference type="Pfam" id="PF02278"/>
    </source>
</evidence>
<dbReference type="CDD" id="cd01083">
    <property type="entry name" value="GAG_Lyase"/>
    <property type="match status" value="1"/>
</dbReference>
<dbReference type="SUPFAM" id="SSF49863">
    <property type="entry name" value="Hyaluronate lyase-like, C-terminal domain"/>
    <property type="match status" value="1"/>
</dbReference>
<keyword evidence="2 5" id="KW-0732">Signal</keyword>
<proteinExistence type="inferred from homology"/>
<keyword evidence="3 9" id="KW-0456">Lyase</keyword>
<comment type="similarity">
    <text evidence="1">Belongs to the polysaccharide lyase 8 family.</text>
</comment>
<evidence type="ECO:0000259" key="7">
    <source>
        <dbReference type="Pfam" id="PF02884"/>
    </source>
</evidence>
<dbReference type="InterPro" id="IPR014718">
    <property type="entry name" value="GH-type_carb-bd"/>
</dbReference>
<evidence type="ECO:0000313" key="9">
    <source>
        <dbReference type="EMBL" id="MBB4683053.1"/>
    </source>
</evidence>
<dbReference type="InterPro" id="IPR004103">
    <property type="entry name" value="Lyase_8_C"/>
</dbReference>
<dbReference type="InterPro" id="IPR006311">
    <property type="entry name" value="TAT_signal"/>
</dbReference>
<sequence length="779" mass="82839">MPVNRRTALRGGAVVAATAALTAAVRPACAAGRTAADPFAAIVAGYRELQTGINRPSPERTAALKNLGRVAKSYHDTMSVSGEGPLWSDLPLGPGSDYTTSMYARLRAIAVDWGTPGSTLSADPEVPARIGKALQLLYASQYHPDIEELGNWYTYEIGVPYYLLQILVSVADRLTADELARYVSPVKRFAGDPNRRANDPEVVETGANRADKALISIVSGALTGDTAWIRTGVDALTDVAGGGAASVLARLDRAAGDGFHVDGSFLQHETIPYAGHYGIVLLTALSGTIHVTEGTEYAPPAELKNKVYALVGDAFAPFVHAGALMEPVRGRMLSRQGETGHDIGHQLTVATLVLARSATGEARAELSGLAAEWIAEGSHAPFLEIPDPERFAPGPDLVGTPGIEFAQDMLAGQIRPAPIVAAHRVFGQQDRMVHVTGGWSASLGAGSTRISRYEAINGMNQHGWNVGDGVLYLFLPNAKGHYSDAYWPTVDPLLLPGTTAKAGPPGPLGSTPLSTKDHVGGVRWDARHGAYAMDFVSEDGTVSAKKSWFFTPSGIVCLGAGITGTSGQPVRTTMENRNLGENGRRVLLADGRLVPATSSTLRNPRWLHLEDVAGYVLLDEVSVTALREDRTGAWRDIDTGANTKGTTDPYTRRYQKLLIEHGTNPVDAKYAYAVLPTASRPGTAASTLSWRIRANTTTAQAVRLWDNTLLANFYGAGNVDEVTVSGPVSLALGRSDSGWQLAVSDPTQRQNHVTVTVRRRTVKVALAGTFGATQVIPLR</sequence>
<gene>
    <name evidence="9" type="ORF">BJY18_000538</name>
</gene>
<dbReference type="SUPFAM" id="SSF48230">
    <property type="entry name" value="Chondroitin AC/alginate lyase"/>
    <property type="match status" value="1"/>
</dbReference>
<evidence type="ECO:0000256" key="5">
    <source>
        <dbReference type="SAM" id="SignalP"/>
    </source>
</evidence>
<feature type="chain" id="PRO_5032541574" evidence="5">
    <location>
        <begin position="31"/>
        <end position="779"/>
    </location>
</feature>
<feature type="active site" evidence="4">
    <location>
        <position position="277"/>
    </location>
</feature>
<accession>A0A840IMC5</accession>
<dbReference type="PANTHER" id="PTHR38481">
    <property type="entry name" value="HYALURONATE LYASE"/>
    <property type="match status" value="1"/>
</dbReference>
<dbReference type="GO" id="GO:0005576">
    <property type="term" value="C:extracellular region"/>
    <property type="evidence" value="ECO:0007669"/>
    <property type="project" value="InterPro"/>
</dbReference>
<dbReference type="RefSeq" id="WP_184777364.1">
    <property type="nucleotide sequence ID" value="NZ_JACHMG010000001.1"/>
</dbReference>
<dbReference type="PANTHER" id="PTHR38481:SF1">
    <property type="entry name" value="HYALURONATE LYASE"/>
    <property type="match status" value="1"/>
</dbReference>